<feature type="coiled-coil region" evidence="1">
    <location>
        <begin position="1882"/>
        <end position="1909"/>
    </location>
</feature>
<dbReference type="PANTHER" id="PTHR35833">
    <property type="entry name" value="GALACTOSE-BINDING DOMAIN-LIKE, ARMADILLO-TYPE FOLD PROTEIN-RELATED"/>
    <property type="match status" value="1"/>
</dbReference>
<keyword evidence="1" id="KW-0175">Coiled coil</keyword>
<reference evidence="3 4" key="1">
    <citation type="journal article" date="2021" name="Nat. Plants">
        <title>The Taxus genome provides insights into paclitaxel biosynthesis.</title>
        <authorList>
            <person name="Xiong X."/>
            <person name="Gou J."/>
            <person name="Liao Q."/>
            <person name="Li Y."/>
            <person name="Zhou Q."/>
            <person name="Bi G."/>
            <person name="Li C."/>
            <person name="Du R."/>
            <person name="Wang X."/>
            <person name="Sun T."/>
            <person name="Guo L."/>
            <person name="Liang H."/>
            <person name="Lu P."/>
            <person name="Wu Y."/>
            <person name="Zhang Z."/>
            <person name="Ro D.K."/>
            <person name="Shang Y."/>
            <person name="Huang S."/>
            <person name="Yan J."/>
        </authorList>
    </citation>
    <scope>NUCLEOTIDE SEQUENCE [LARGE SCALE GENOMIC DNA]</scope>
    <source>
        <strain evidence="3">Ta-2019</strain>
    </source>
</reference>
<dbReference type="Proteomes" id="UP000824469">
    <property type="component" value="Unassembled WGS sequence"/>
</dbReference>
<dbReference type="OMA" id="FACASQP"/>
<accession>A0AA38CBG3</accession>
<dbReference type="InterPro" id="IPR011989">
    <property type="entry name" value="ARM-like"/>
</dbReference>
<comment type="caution">
    <text evidence="3">The sequence shown here is derived from an EMBL/GenBank/DDBJ whole genome shotgun (WGS) entry which is preliminary data.</text>
</comment>
<dbReference type="EMBL" id="JAHRHJ020000010">
    <property type="protein sequence ID" value="KAH9298581.1"/>
    <property type="molecule type" value="Genomic_DNA"/>
</dbReference>
<dbReference type="PANTHER" id="PTHR35833:SF1">
    <property type="entry name" value="GALACTOSE-BINDING DOMAIN-CONTAINING PROTEIN"/>
    <property type="match status" value="1"/>
</dbReference>
<evidence type="ECO:0000313" key="4">
    <source>
        <dbReference type="Proteomes" id="UP000824469"/>
    </source>
</evidence>
<evidence type="ECO:0000256" key="2">
    <source>
        <dbReference type="SAM" id="MobiDB-lite"/>
    </source>
</evidence>
<evidence type="ECO:0000313" key="3">
    <source>
        <dbReference type="EMBL" id="KAH9298581.1"/>
    </source>
</evidence>
<feature type="non-terminal residue" evidence="3">
    <location>
        <position position="1943"/>
    </location>
</feature>
<feature type="region of interest" description="Disordered" evidence="2">
    <location>
        <begin position="610"/>
        <end position="661"/>
    </location>
</feature>
<proteinExistence type="predicted"/>
<feature type="coiled-coil region" evidence="1">
    <location>
        <begin position="1820"/>
        <end position="1847"/>
    </location>
</feature>
<dbReference type="Gene3D" id="1.25.10.10">
    <property type="entry name" value="Leucine-rich Repeat Variant"/>
    <property type="match status" value="1"/>
</dbReference>
<dbReference type="SUPFAM" id="SSF48371">
    <property type="entry name" value="ARM repeat"/>
    <property type="match status" value="1"/>
</dbReference>
<sequence length="1943" mass="216468">EGARVKKEKARAKSKEQEQEQEQEEACLLSHIRIHNKSVLEWEIAVGLRFKPEMFLKVRPRCEAPRRDMVYPINYMPCRFVRISCLRGNPIAIFFVQLIGVPVPGLEQEFQPVIDYLLPHIILHKQDTHDIYLQLLQDITCRLSPFLPQLESELSNFTEAVESNIRFLAMLSGPFYPILCIVGERESTKVAGAMLDLDPSRGNQGILTVSSNFQAQPRRVRGPTLTTQLTASSLVFRPDAVLLLLRKAYKDSHLGNACRSVARLLRKLTAPGCSPEVSSPLTESMPLSGSDDMTTKGELISQAPATDYSLLFGEEFKIFEDTYDVNISNVLDVAAVEEGLLHILFACASQPNICRRLGDTKADLLPALPFIQAMLPALRPAVGSTSNSDQVDESLWQWQNPLVQHSLTQIAAVSSSSSYQPLLDACAGYLSSYSPAHARAACVLLDLCSGPLAPWIPMVIAKVDLTIELLEDLLGMIQNTQHANAHARAALIYIMLALSGHMDDLLPKFKDVKHSLLFLIEMLEPFLVPAITTVKNTIAFGDVSAVFLEKQEKTCAIALDLLRTAIQRPAVLPALENEWRRGIVEPSVLLSILAPHVPLPPGINLRRSSMTKGADHEASSFSPVSSDQPTMTIGRVSGIEEDVDGKSDTVDGNSRNDATEDGSLLFAPADLKNISLRKFSAPFEGNLPETQGFGQVNLKVDGKPFKENDSIPKNKLILDLGCADKYFDLQREYLQLVNHQDRELRASEFSRFAEELHGQSEINLESHDAAIDALLLAAECHLNPYFMMASSESELFMNRIIDSKDSTSSRINGIIADVALVSGGKSGVQIISQLEGKRDKTVIDILLQAAQWDSKIHNVTLNDRPIVDKTIDYEFEERQYGIKIFPDDVQSADAVTLVRQHQSLLCGFLIRQLQREQHNMYEVLLHGLLFFLYSATHLSCHPDNVVDVILQSAERLNRLLFSLHHEQKDTSPPLEPAKIHRVRRQWALLQRIVFAASGNGIMEEDYRHSRKGCWYRNLIPVSSWMDRISKFSSSPLPLVRYIGWMGLARYAKEHQKRGFLLTQDMREMTGLLSIFSDELISVKTSFKRKGNQELQEDSFLEFNVGKLEKPVTTVNDLDPVDSDGVVHAFYPEMDRVFPDLRKQFLTYAEIMLEAVCLQVKALPPSSIPDILSWFSELCSNPFSDIDRDQNTYVDASNDILKGVVVSNVKCILLHILEVIVLEHMEAIIPEIPRVIQVLLSLCSSSYCDVPLLDSVLTALKPLISYTVAEAIASEKFVEDDPSSMNFESLCFDALINQLESGPELKKGTMVNISQGALLIFLAGSVLSDLSISRRRQLMQSLLQWAKFTSFQATTTYYNYLCAFQKVLKGCNSLVQDTLRELGISLMNEHSSCLKTDPIDFIGKDPSVLAICEREKKKQDIYGVERRDEKSLLVDSFQLKDRANVGDDDIVGHGTKQVGSSALQHFSRISDIEDFTKGLQALIFTLSPTLEICWKYHSQMACKLSQTGAACLLYSGSLVLNCQCLHSNKAVERNEAFQFVSEIENSSNVWKSSLEGLGQAVLTLQQNHCWQVAAVLLDYLLSLPSSFSLDGVLDPICSALIFVCCHAPKVTWRLQTGKWLSKLFERDSLDFSSSASSLVELFCTMLEHSEPEQRYAALQHLGRVVEHEELGRLTASSISGSSSPDMSVVMAAKRVSQGGVASKLVANTWDRIASLAACEASMTLRKDAMELLERFIPFAERAQLRTFFGSVDAILPGLGVPSYSMREGPLTVLGLSVLARACLYSEAEDIDMIPPSVWDNLELLAKSKNGGAFIQAEQAVCRALLQLKEQGEEAKEDLKEALERSSESTQLNPDLADVRESVLEVLARLNSIRSKSDGFTEFAEKETKELEEAEIELELIQEEKALLEGFKNSSQLLQTISASPCSPVKSTHQRLQELKTQIRN</sequence>
<feature type="non-terminal residue" evidence="3">
    <location>
        <position position="1"/>
    </location>
</feature>
<evidence type="ECO:0000256" key="1">
    <source>
        <dbReference type="SAM" id="Coils"/>
    </source>
</evidence>
<gene>
    <name evidence="3" type="ORF">KI387_030263</name>
</gene>
<keyword evidence="4" id="KW-1185">Reference proteome</keyword>
<dbReference type="InterPro" id="IPR016024">
    <property type="entry name" value="ARM-type_fold"/>
</dbReference>
<feature type="compositionally biased region" description="Polar residues" evidence="2">
    <location>
        <begin position="619"/>
        <end position="631"/>
    </location>
</feature>
<protein>
    <submittedName>
        <fullName evidence="3">Uncharacterized protein</fullName>
    </submittedName>
</protein>
<name>A0AA38CBG3_TAXCH</name>
<organism evidence="3 4">
    <name type="scientific">Taxus chinensis</name>
    <name type="common">Chinese yew</name>
    <name type="synonym">Taxus wallichiana var. chinensis</name>
    <dbReference type="NCBI Taxonomy" id="29808"/>
    <lineage>
        <taxon>Eukaryota</taxon>
        <taxon>Viridiplantae</taxon>
        <taxon>Streptophyta</taxon>
        <taxon>Embryophyta</taxon>
        <taxon>Tracheophyta</taxon>
        <taxon>Spermatophyta</taxon>
        <taxon>Pinopsida</taxon>
        <taxon>Pinidae</taxon>
        <taxon>Conifers II</taxon>
        <taxon>Cupressales</taxon>
        <taxon>Taxaceae</taxon>
        <taxon>Taxus</taxon>
    </lineage>
</organism>